<gene>
    <name evidence="1" type="ORF">QYT958_LOCUS48129</name>
</gene>
<evidence type="ECO:0000313" key="1">
    <source>
        <dbReference type="EMBL" id="CAF5145585.1"/>
    </source>
</evidence>
<reference evidence="1" key="1">
    <citation type="submission" date="2021-02" db="EMBL/GenBank/DDBJ databases">
        <authorList>
            <person name="Nowell W R."/>
        </authorList>
    </citation>
    <scope>NUCLEOTIDE SEQUENCE</scope>
</reference>
<dbReference type="EMBL" id="CAJOBR010094503">
    <property type="protein sequence ID" value="CAF5145585.1"/>
    <property type="molecule type" value="Genomic_DNA"/>
</dbReference>
<sequence length="38" mass="4486">RKPQQIRILDILKLDDLYALSHPFLTCPETIAHLRQTK</sequence>
<dbReference type="Proteomes" id="UP000663848">
    <property type="component" value="Unassembled WGS sequence"/>
</dbReference>
<accession>A0A822GBC3</accession>
<organism evidence="1 2">
    <name type="scientific">Rotaria socialis</name>
    <dbReference type="NCBI Taxonomy" id="392032"/>
    <lineage>
        <taxon>Eukaryota</taxon>
        <taxon>Metazoa</taxon>
        <taxon>Spiralia</taxon>
        <taxon>Gnathifera</taxon>
        <taxon>Rotifera</taxon>
        <taxon>Eurotatoria</taxon>
        <taxon>Bdelloidea</taxon>
        <taxon>Philodinida</taxon>
        <taxon>Philodinidae</taxon>
        <taxon>Rotaria</taxon>
    </lineage>
</organism>
<feature type="non-terminal residue" evidence="1">
    <location>
        <position position="1"/>
    </location>
</feature>
<comment type="caution">
    <text evidence="1">The sequence shown here is derived from an EMBL/GenBank/DDBJ whole genome shotgun (WGS) entry which is preliminary data.</text>
</comment>
<name>A0A822GBC3_9BILA</name>
<feature type="non-terminal residue" evidence="1">
    <location>
        <position position="38"/>
    </location>
</feature>
<proteinExistence type="predicted"/>
<dbReference type="AlphaFoldDB" id="A0A822GBC3"/>
<protein>
    <submittedName>
        <fullName evidence="1">Uncharacterized protein</fullName>
    </submittedName>
</protein>
<evidence type="ECO:0000313" key="2">
    <source>
        <dbReference type="Proteomes" id="UP000663848"/>
    </source>
</evidence>